<name>A0A8H4VLV7_9AGAR</name>
<proteinExistence type="predicted"/>
<dbReference type="AlphaFoldDB" id="A0A8H4VLV7"/>
<protein>
    <recommendedName>
        <fullName evidence="3">F-box domain-containing protein</fullName>
    </recommendedName>
</protein>
<reference evidence="1 2" key="1">
    <citation type="submission" date="2019-12" db="EMBL/GenBank/DDBJ databases">
        <authorList>
            <person name="Floudas D."/>
            <person name="Bentzer J."/>
            <person name="Ahren D."/>
            <person name="Johansson T."/>
            <person name="Persson P."/>
            <person name="Tunlid A."/>
        </authorList>
    </citation>
    <scope>NUCLEOTIDE SEQUENCE [LARGE SCALE GENOMIC DNA]</scope>
    <source>
        <strain evidence="1 2">CBS 102.39</strain>
    </source>
</reference>
<gene>
    <name evidence="1" type="ORF">D9613_011860</name>
</gene>
<dbReference type="Gene3D" id="3.80.10.10">
    <property type="entry name" value="Ribonuclease Inhibitor"/>
    <property type="match status" value="1"/>
</dbReference>
<evidence type="ECO:0000313" key="1">
    <source>
        <dbReference type="EMBL" id="KAF4612644.1"/>
    </source>
</evidence>
<dbReference type="EMBL" id="JAACJL010000047">
    <property type="protein sequence ID" value="KAF4612644.1"/>
    <property type="molecule type" value="Genomic_DNA"/>
</dbReference>
<evidence type="ECO:0000313" key="2">
    <source>
        <dbReference type="Proteomes" id="UP000521872"/>
    </source>
</evidence>
<keyword evidence="2" id="KW-1185">Reference proteome</keyword>
<accession>A0A8H4VLV7</accession>
<dbReference type="InterPro" id="IPR032675">
    <property type="entry name" value="LRR_dom_sf"/>
</dbReference>
<comment type="caution">
    <text evidence="1">The sequence shown here is derived from an EMBL/GenBank/DDBJ whole genome shotgun (WGS) entry which is preliminary data.</text>
</comment>
<sequence>MQATNHLEITCPPCAVDALPPELLWKIFMINTEREDLDEWSTGPWYVDDPDGRLDTARSCSQVCRLWRTLLLQFSSVWGRLLHIADFEHVADAWREVIIERIGDALLWVTGKITNSTRPFIMPILEKKWTNVQILVVEDEGLYESEVLLAWSFLKREAPQLEVITLWADECNNRADPRHILPFSPIFNNFAPRLKVFGLETSYLLSQPAPWLSNLYYITFPREQSTHLILSALKSMPLLRHLNISRNTVQHMVHVNDGNLDKPHLPLLEHFWIDGGDPVTICLLLESITLPPGQNALQTLRLPTFHEMSQEGSQARERLHHAITKWIHSYMASFASPRLTLIDSEQVLSLIDVPQTEHEGMQVELPYSDNHSHFTIQSIANCPRLSFVEDLTVYLSSSPHWPLQPLYEALQSITYLTVGGPGMGTLFHDMQQFSLFPHLDTIEIFSTVDGTINDDRSGEESVIPTIIHFLEHRASIGRPLFMLDLSSLNIDGVSHTNLERLINISCLLLKLPGDDWDD</sequence>
<dbReference type="Proteomes" id="UP000521872">
    <property type="component" value="Unassembled WGS sequence"/>
</dbReference>
<organism evidence="1 2">
    <name type="scientific">Agrocybe pediades</name>
    <dbReference type="NCBI Taxonomy" id="84607"/>
    <lineage>
        <taxon>Eukaryota</taxon>
        <taxon>Fungi</taxon>
        <taxon>Dikarya</taxon>
        <taxon>Basidiomycota</taxon>
        <taxon>Agaricomycotina</taxon>
        <taxon>Agaricomycetes</taxon>
        <taxon>Agaricomycetidae</taxon>
        <taxon>Agaricales</taxon>
        <taxon>Agaricineae</taxon>
        <taxon>Strophariaceae</taxon>
        <taxon>Agrocybe</taxon>
    </lineage>
</organism>
<evidence type="ECO:0008006" key="3">
    <source>
        <dbReference type="Google" id="ProtNLM"/>
    </source>
</evidence>